<organism evidence="1 2">
    <name type="scientific">Paramuricea clavata</name>
    <name type="common">Red gorgonian</name>
    <name type="synonym">Violescent sea-whip</name>
    <dbReference type="NCBI Taxonomy" id="317549"/>
    <lineage>
        <taxon>Eukaryota</taxon>
        <taxon>Metazoa</taxon>
        <taxon>Cnidaria</taxon>
        <taxon>Anthozoa</taxon>
        <taxon>Octocorallia</taxon>
        <taxon>Malacalcyonacea</taxon>
        <taxon>Plexauridae</taxon>
        <taxon>Paramuricea</taxon>
    </lineage>
</organism>
<dbReference type="AlphaFoldDB" id="A0A7D9L0D9"/>
<keyword evidence="2" id="KW-1185">Reference proteome</keyword>
<evidence type="ECO:0000313" key="2">
    <source>
        <dbReference type="Proteomes" id="UP001152795"/>
    </source>
</evidence>
<evidence type="ECO:0000313" key="1">
    <source>
        <dbReference type="EMBL" id="CAB4023508.1"/>
    </source>
</evidence>
<name>A0A7D9L0D9_PARCT</name>
<dbReference type="Proteomes" id="UP001152795">
    <property type="component" value="Unassembled WGS sequence"/>
</dbReference>
<gene>
    <name evidence="1" type="ORF">PACLA_8A061394</name>
</gene>
<dbReference type="OrthoDB" id="97058at2759"/>
<comment type="caution">
    <text evidence="1">The sequence shown here is derived from an EMBL/GenBank/DDBJ whole genome shotgun (WGS) entry which is preliminary data.</text>
</comment>
<sequence>MAEITKIDKLNGKNYPSWKYNVKLVLMERGLWGFTQEGKEIPPDENATNAVKNAFQLRSDKAYSLIALNVEEHLQIHISSTTDPLVAWTNLQKKFEFVSVTQVVRLNRKFYAATMEEGGDLMKHLTYMTSLAEQIARNCPLNNRKGGNKGEHSKLAEGGGVALISSTGNSNEWYVDSAATKHMTNRKDLIINPFELHPIPNTGEYLFG</sequence>
<proteinExistence type="predicted"/>
<dbReference type="Pfam" id="PF14223">
    <property type="entry name" value="Retrotran_gag_2"/>
    <property type="match status" value="1"/>
</dbReference>
<dbReference type="EMBL" id="CACRXK020012532">
    <property type="protein sequence ID" value="CAB4023508.1"/>
    <property type="molecule type" value="Genomic_DNA"/>
</dbReference>
<protein>
    <submittedName>
        <fullName evidence="1">Uncharacterized protein</fullName>
    </submittedName>
</protein>
<reference evidence="1" key="1">
    <citation type="submission" date="2020-04" db="EMBL/GenBank/DDBJ databases">
        <authorList>
            <person name="Alioto T."/>
            <person name="Alioto T."/>
            <person name="Gomez Garrido J."/>
        </authorList>
    </citation>
    <scope>NUCLEOTIDE SEQUENCE</scope>
    <source>
        <strain evidence="1">A484AB</strain>
    </source>
</reference>
<accession>A0A7D9L0D9</accession>